<keyword evidence="1" id="KW-0812">Transmembrane</keyword>
<gene>
    <name evidence="2" type="ORF">CVT25_000631</name>
</gene>
<sequence>MTEGHVVYPSNSSHTSYPSYPPYHDSLSNQTGKVWHPKITPYRLAILATTVGLGTAKAIVTQNGGAIVSTTLEWVAGTFLSVIFFALSAYESRDDVPSPLSWLFKPDCMDLVWKLLALFSIDRPEYVSDEFTSDSTSYLKPANPDITPYRIIVCSSVIAFGLSKAMLGYANQSAAATWTDWAIGVPITTLQVVLAVIRRADNLCDRLYILGLYEYNSSNVLPGFFSRDQSEVLYSVNRGMMYSVGIVLSSAWTALWTYILYQFTTDPQWDFGSLPKDRSTVTMEDYFESWQAVGFKFWLQECFIAVIGLGIFAILQLSRPAANNIIAKSGVLRRIIRAIRRPIFMALRLVFPSMDDDPLSISIQTSNTIRTNWERTKSCIVTVFKHSWRDPVVFFVMPMWVILGIMLPFVAYNIWKSMLATLPTLL</sequence>
<feature type="transmembrane region" description="Helical" evidence="1">
    <location>
        <begin position="392"/>
        <end position="415"/>
    </location>
</feature>
<feature type="transmembrane region" description="Helical" evidence="1">
    <location>
        <begin position="240"/>
        <end position="261"/>
    </location>
</feature>
<dbReference type="EMBL" id="NHYD01002955">
    <property type="protein sequence ID" value="PPQ83887.1"/>
    <property type="molecule type" value="Genomic_DNA"/>
</dbReference>
<dbReference type="Proteomes" id="UP000283269">
    <property type="component" value="Unassembled WGS sequence"/>
</dbReference>
<keyword evidence="1" id="KW-0472">Membrane</keyword>
<evidence type="ECO:0000256" key="1">
    <source>
        <dbReference type="SAM" id="Phobius"/>
    </source>
</evidence>
<comment type="caution">
    <text evidence="2">The sequence shown here is derived from an EMBL/GenBank/DDBJ whole genome shotgun (WGS) entry which is preliminary data.</text>
</comment>
<evidence type="ECO:0000313" key="3">
    <source>
        <dbReference type="Proteomes" id="UP000283269"/>
    </source>
</evidence>
<reference evidence="2 3" key="1">
    <citation type="journal article" date="2018" name="Evol. Lett.">
        <title>Horizontal gene cluster transfer increased hallucinogenic mushroom diversity.</title>
        <authorList>
            <person name="Reynolds H.T."/>
            <person name="Vijayakumar V."/>
            <person name="Gluck-Thaler E."/>
            <person name="Korotkin H.B."/>
            <person name="Matheny P.B."/>
            <person name="Slot J.C."/>
        </authorList>
    </citation>
    <scope>NUCLEOTIDE SEQUENCE [LARGE SCALE GENOMIC DNA]</scope>
    <source>
        <strain evidence="2 3">2631</strain>
    </source>
</reference>
<dbReference type="AlphaFoldDB" id="A0A409WZG0"/>
<organism evidence="2 3">
    <name type="scientific">Psilocybe cyanescens</name>
    <dbReference type="NCBI Taxonomy" id="93625"/>
    <lineage>
        <taxon>Eukaryota</taxon>
        <taxon>Fungi</taxon>
        <taxon>Dikarya</taxon>
        <taxon>Basidiomycota</taxon>
        <taxon>Agaricomycotina</taxon>
        <taxon>Agaricomycetes</taxon>
        <taxon>Agaricomycetidae</taxon>
        <taxon>Agaricales</taxon>
        <taxon>Agaricineae</taxon>
        <taxon>Strophariaceae</taxon>
        <taxon>Psilocybe</taxon>
    </lineage>
</organism>
<proteinExistence type="predicted"/>
<protein>
    <submittedName>
        <fullName evidence="2">Uncharacterized protein</fullName>
    </submittedName>
</protein>
<feature type="transmembrane region" description="Helical" evidence="1">
    <location>
        <begin position="72"/>
        <end position="90"/>
    </location>
</feature>
<feature type="transmembrane region" description="Helical" evidence="1">
    <location>
        <begin position="297"/>
        <end position="317"/>
    </location>
</feature>
<evidence type="ECO:0000313" key="2">
    <source>
        <dbReference type="EMBL" id="PPQ83887.1"/>
    </source>
</evidence>
<dbReference type="InParanoid" id="A0A409WZG0"/>
<accession>A0A409WZG0</accession>
<feature type="transmembrane region" description="Helical" evidence="1">
    <location>
        <begin position="42"/>
        <end position="60"/>
    </location>
</feature>
<keyword evidence="3" id="KW-1185">Reference proteome</keyword>
<dbReference type="OrthoDB" id="3058001at2759"/>
<keyword evidence="1" id="KW-1133">Transmembrane helix</keyword>
<name>A0A409WZG0_PSICY</name>